<name>A0A1J1IT83_9DIPT</name>
<protein>
    <submittedName>
        <fullName evidence="1">CLUMA_CG015923, isoform A</fullName>
    </submittedName>
</protein>
<dbReference type="AlphaFoldDB" id="A0A1J1IT83"/>
<accession>A0A1J1IT83</accession>
<gene>
    <name evidence="1" type="ORF">CLUMA_CG015923</name>
</gene>
<evidence type="ECO:0000313" key="2">
    <source>
        <dbReference type="Proteomes" id="UP000183832"/>
    </source>
</evidence>
<dbReference type="EMBL" id="CVRI01000058">
    <property type="protein sequence ID" value="CRL02938.1"/>
    <property type="molecule type" value="Genomic_DNA"/>
</dbReference>
<dbReference type="Proteomes" id="UP000183832">
    <property type="component" value="Unassembled WGS sequence"/>
</dbReference>
<reference evidence="1 2" key="1">
    <citation type="submission" date="2015-04" db="EMBL/GenBank/DDBJ databases">
        <authorList>
            <person name="Syromyatnikov M.Y."/>
            <person name="Popov V.N."/>
        </authorList>
    </citation>
    <scope>NUCLEOTIDE SEQUENCE [LARGE SCALE GENOMIC DNA]</scope>
</reference>
<evidence type="ECO:0000313" key="1">
    <source>
        <dbReference type="EMBL" id="CRL02938.1"/>
    </source>
</evidence>
<keyword evidence="2" id="KW-1185">Reference proteome</keyword>
<proteinExistence type="predicted"/>
<organism evidence="1 2">
    <name type="scientific">Clunio marinus</name>
    <dbReference type="NCBI Taxonomy" id="568069"/>
    <lineage>
        <taxon>Eukaryota</taxon>
        <taxon>Metazoa</taxon>
        <taxon>Ecdysozoa</taxon>
        <taxon>Arthropoda</taxon>
        <taxon>Hexapoda</taxon>
        <taxon>Insecta</taxon>
        <taxon>Pterygota</taxon>
        <taxon>Neoptera</taxon>
        <taxon>Endopterygota</taxon>
        <taxon>Diptera</taxon>
        <taxon>Nematocera</taxon>
        <taxon>Chironomoidea</taxon>
        <taxon>Chironomidae</taxon>
        <taxon>Clunio</taxon>
    </lineage>
</organism>
<sequence>MDEKAVELLLLCRVPVISDDAKWRLNLILSSWHCLKENIANKNIQMEHKTLPLLTVKNWATFHVTTLIVKQPFQFEIYEEKEFNFSPLFNH</sequence>